<protein>
    <submittedName>
        <fullName evidence="1">Uncharacterized protein</fullName>
    </submittedName>
</protein>
<name>A0A1I0MKR4_9EURY</name>
<sequence>MSYDVIAPSTDDAFLYHIFFQLLALPVALKNEKIREKHLANATAKVIHTHALDRKVYAISGKVEPEDLEHPRITGYLTKKFDEVINEDNIPKLAKTWVEGLREAGIYGVSEEEVEQYMRKVLKLSKKIKKELHGDRVSTHDLGKENPMIWSALNIKEFRQFLAEISGKKIEPEKPKFPETKKAVENAPTDIKLEVQKLLGVLNGLKYADYSQKAVEKAPKELEAEIEKLIEEKNLELIGVYSTVALLLRKGEFEEAREFLKGIDP</sequence>
<evidence type="ECO:0000313" key="1">
    <source>
        <dbReference type="EMBL" id="SEV88436.1"/>
    </source>
</evidence>
<proteinExistence type="predicted"/>
<dbReference type="Proteomes" id="UP000182125">
    <property type="component" value="Unassembled WGS sequence"/>
</dbReference>
<dbReference type="GeneID" id="33334078"/>
<dbReference type="OrthoDB" id="102593at2157"/>
<dbReference type="AlphaFoldDB" id="A0A1I0MKR4"/>
<evidence type="ECO:0000313" key="2">
    <source>
        <dbReference type="Proteomes" id="UP000182125"/>
    </source>
</evidence>
<gene>
    <name evidence="1" type="ORF">SAMN05216170_0630</name>
</gene>
<accession>A0A1I0MKR4</accession>
<organism evidence="1 2">
    <name type="scientific">Thermococcus thioreducens</name>
    <dbReference type="NCBI Taxonomy" id="277988"/>
    <lineage>
        <taxon>Archaea</taxon>
        <taxon>Methanobacteriati</taxon>
        <taxon>Methanobacteriota</taxon>
        <taxon>Thermococci</taxon>
        <taxon>Thermococcales</taxon>
        <taxon>Thermococcaceae</taxon>
        <taxon>Thermococcus</taxon>
    </lineage>
</organism>
<dbReference type="RefSeq" id="WP_143597775.1">
    <property type="nucleotide sequence ID" value="NZ_CP015105.1"/>
</dbReference>
<reference evidence="1 2" key="1">
    <citation type="submission" date="2016-10" db="EMBL/GenBank/DDBJ databases">
        <authorList>
            <person name="de Groot N.N."/>
        </authorList>
    </citation>
    <scope>NUCLEOTIDE SEQUENCE [LARGE SCALE GENOMIC DNA]</scope>
    <source>
        <strain evidence="1 2">OGL-20</strain>
    </source>
</reference>
<dbReference type="EMBL" id="FOIW01000001">
    <property type="protein sequence ID" value="SEV88436.1"/>
    <property type="molecule type" value="Genomic_DNA"/>
</dbReference>